<proteinExistence type="predicted"/>
<protein>
    <submittedName>
        <fullName evidence="1">Uncharacterized protein</fullName>
    </submittedName>
</protein>
<sequence length="44" mass="4624">VPLQRGSSRATVSHNIGKLIGEGYPKDQAAAIAYSKAGRGKKNK</sequence>
<evidence type="ECO:0000313" key="1">
    <source>
        <dbReference type="EMBL" id="SVB73092.1"/>
    </source>
</evidence>
<accession>A0A382GDZ5</accession>
<dbReference type="EMBL" id="UINC01054869">
    <property type="protein sequence ID" value="SVB73092.1"/>
    <property type="molecule type" value="Genomic_DNA"/>
</dbReference>
<organism evidence="1">
    <name type="scientific">marine metagenome</name>
    <dbReference type="NCBI Taxonomy" id="408172"/>
    <lineage>
        <taxon>unclassified sequences</taxon>
        <taxon>metagenomes</taxon>
        <taxon>ecological metagenomes</taxon>
    </lineage>
</organism>
<gene>
    <name evidence="1" type="ORF">METZ01_LOCUS225946</name>
</gene>
<name>A0A382GDZ5_9ZZZZ</name>
<reference evidence="1" key="1">
    <citation type="submission" date="2018-05" db="EMBL/GenBank/DDBJ databases">
        <authorList>
            <person name="Lanie J.A."/>
            <person name="Ng W.-L."/>
            <person name="Kazmierczak K.M."/>
            <person name="Andrzejewski T.M."/>
            <person name="Davidsen T.M."/>
            <person name="Wayne K.J."/>
            <person name="Tettelin H."/>
            <person name="Glass J.I."/>
            <person name="Rusch D."/>
            <person name="Podicherti R."/>
            <person name="Tsui H.-C.T."/>
            <person name="Winkler M.E."/>
        </authorList>
    </citation>
    <scope>NUCLEOTIDE SEQUENCE</scope>
</reference>
<feature type="non-terminal residue" evidence="1">
    <location>
        <position position="1"/>
    </location>
</feature>
<dbReference type="AlphaFoldDB" id="A0A382GDZ5"/>